<organism evidence="2">
    <name type="scientific">uncultured Caudovirales phage</name>
    <dbReference type="NCBI Taxonomy" id="2100421"/>
    <lineage>
        <taxon>Viruses</taxon>
        <taxon>Duplodnaviria</taxon>
        <taxon>Heunggongvirae</taxon>
        <taxon>Uroviricota</taxon>
        <taxon>Caudoviricetes</taxon>
        <taxon>Peduoviridae</taxon>
        <taxon>Maltschvirus</taxon>
        <taxon>Maltschvirus maltsch</taxon>
    </lineage>
</organism>
<feature type="coiled-coil region" evidence="1">
    <location>
        <begin position="77"/>
        <end position="111"/>
    </location>
</feature>
<gene>
    <name evidence="2" type="ORF">7F15_20</name>
</gene>
<protein>
    <submittedName>
        <fullName evidence="2">Uncharacterized protein</fullName>
    </submittedName>
</protein>
<evidence type="ECO:0000256" key="1">
    <source>
        <dbReference type="SAM" id="Coils"/>
    </source>
</evidence>
<accession>A0A2H4J2S0</accession>
<dbReference type="EMBL" id="MF417890">
    <property type="protein sequence ID" value="ASN69414.1"/>
    <property type="molecule type" value="Genomic_DNA"/>
</dbReference>
<evidence type="ECO:0000313" key="2">
    <source>
        <dbReference type="EMBL" id="ASN69414.1"/>
    </source>
</evidence>
<keyword evidence="1" id="KW-0175">Coiled coil</keyword>
<reference evidence="2" key="1">
    <citation type="submission" date="2017-06" db="EMBL/GenBank/DDBJ databases">
        <title>Novel phages from South African skin metaviromes.</title>
        <authorList>
            <person name="van Zyl L.J."/>
            <person name="Abrahams Y."/>
            <person name="Stander E.A."/>
            <person name="Kirby B.M."/>
            <person name="Clavaud C."/>
            <person name="Farcet C."/>
            <person name="Breton L."/>
            <person name="Trindade M.I."/>
        </authorList>
    </citation>
    <scope>NUCLEOTIDE SEQUENCE</scope>
</reference>
<proteinExistence type="predicted"/>
<sequence>MFKQVFLYDGTPYLAFLNSEGEYDYPEESWTEVAPPDGIYSPFYFNGNEWVGATKEEYEATLPGKDPYVPSNGQMQLAQTQMQLAKTAVQIQKTQNQLADAMLEIAKLKGEN</sequence>
<name>A0A2H4J2S0_9CAUD</name>